<sequence>MQQLELIARQDEARSRADGPPRLVGLVLIAWGVMLMFGGLVMLSRGGGLYYLLCGVGSAAVGWLLLQCSRWAMVLHGVLLLVALAWAWQIAKGSFGLALVQAAPVWIAALWMAVRSVREPLE</sequence>
<reference evidence="2 3" key="1">
    <citation type="submission" date="2020-07" db="EMBL/GenBank/DDBJ databases">
        <authorList>
            <person name="Maaloum M."/>
        </authorList>
    </citation>
    <scope>NUCLEOTIDE SEQUENCE [LARGE SCALE GENOMIC DNA]</scope>
    <source>
        <strain evidence="2 3">GCS-AN-3</strain>
    </source>
</reference>
<evidence type="ECO:0000313" key="3">
    <source>
        <dbReference type="Proteomes" id="UP000589716"/>
    </source>
</evidence>
<evidence type="ECO:0000313" key="2">
    <source>
        <dbReference type="EMBL" id="NZA01754.1"/>
    </source>
</evidence>
<dbReference type="AlphaFoldDB" id="A0A853IUT3"/>
<feature type="transmembrane region" description="Helical" evidence="1">
    <location>
        <begin position="71"/>
        <end position="89"/>
    </location>
</feature>
<dbReference type="EMBL" id="JACCKX010000001">
    <property type="protein sequence ID" value="NZA01754.1"/>
    <property type="molecule type" value="Genomic_DNA"/>
</dbReference>
<evidence type="ECO:0008006" key="4">
    <source>
        <dbReference type="Google" id="ProtNLM"/>
    </source>
</evidence>
<keyword evidence="1" id="KW-0812">Transmembrane</keyword>
<feature type="transmembrane region" description="Helical" evidence="1">
    <location>
        <begin position="23"/>
        <end position="43"/>
    </location>
</feature>
<dbReference type="Proteomes" id="UP000589716">
    <property type="component" value="Unassembled WGS sequence"/>
</dbReference>
<feature type="transmembrane region" description="Helical" evidence="1">
    <location>
        <begin position="95"/>
        <end position="114"/>
    </location>
</feature>
<keyword evidence="1" id="KW-0472">Membrane</keyword>
<evidence type="ECO:0000256" key="1">
    <source>
        <dbReference type="SAM" id="Phobius"/>
    </source>
</evidence>
<dbReference type="RefSeq" id="WP_180550165.1">
    <property type="nucleotide sequence ID" value="NZ_JACCKX010000001.1"/>
</dbReference>
<organism evidence="2 3">
    <name type="scientific">Ottowia beijingensis</name>
    <dbReference type="NCBI Taxonomy" id="1207057"/>
    <lineage>
        <taxon>Bacteria</taxon>
        <taxon>Pseudomonadati</taxon>
        <taxon>Pseudomonadota</taxon>
        <taxon>Betaproteobacteria</taxon>
        <taxon>Burkholderiales</taxon>
        <taxon>Comamonadaceae</taxon>
        <taxon>Ottowia</taxon>
    </lineage>
</organism>
<keyword evidence="1" id="KW-1133">Transmembrane helix</keyword>
<gene>
    <name evidence="2" type="ORF">H0I39_08335</name>
</gene>
<protein>
    <recommendedName>
        <fullName evidence="4">Glucose dehydrogenase</fullName>
    </recommendedName>
</protein>
<feature type="transmembrane region" description="Helical" evidence="1">
    <location>
        <begin position="49"/>
        <end position="66"/>
    </location>
</feature>
<keyword evidence="3" id="KW-1185">Reference proteome</keyword>
<name>A0A853IUT3_9BURK</name>
<comment type="caution">
    <text evidence="2">The sequence shown here is derived from an EMBL/GenBank/DDBJ whole genome shotgun (WGS) entry which is preliminary data.</text>
</comment>
<proteinExistence type="predicted"/>
<accession>A0A853IUT3</accession>